<dbReference type="GO" id="GO:0003723">
    <property type="term" value="F:RNA binding"/>
    <property type="evidence" value="ECO:0007669"/>
    <property type="project" value="UniProtKB-KW"/>
</dbReference>
<comment type="similarity">
    <text evidence="7">Belongs to the archaeal Rpo12/eukaryotic RPC10 RNA polymerase subunit family.</text>
</comment>
<dbReference type="GO" id="GO:0110155">
    <property type="term" value="P:NAD-cap decapping"/>
    <property type="evidence" value="ECO:0007669"/>
    <property type="project" value="TreeGrafter"/>
</dbReference>
<keyword evidence="5" id="KW-0862">Zinc</keyword>
<dbReference type="Gene3D" id="2.20.28.30">
    <property type="entry name" value="RNA polymerase ii, chain L"/>
    <property type="match status" value="1"/>
</dbReference>
<comment type="cofactor">
    <cofactor evidence="1 11">
        <name>a divalent metal cation</name>
        <dbReference type="ChEBI" id="CHEBI:60240"/>
    </cofactor>
</comment>
<evidence type="ECO:0000259" key="12">
    <source>
        <dbReference type="Pfam" id="PF08652"/>
    </source>
</evidence>
<dbReference type="GO" id="GO:0003677">
    <property type="term" value="F:DNA binding"/>
    <property type="evidence" value="ECO:0007669"/>
    <property type="project" value="InterPro"/>
</dbReference>
<keyword evidence="11" id="KW-0540">Nuclease</keyword>
<comment type="similarity">
    <text evidence="3 11">Belongs to the DXO/Dom3Z family.</text>
</comment>
<sequence length="413" mass="47722">MNTINNPMEDKNMIMKYLCADCASPNEIKPREPIRCRECGHRIMYKQRTKRSESNSMLVNSFKLPNHAQQLPPIQVSYPTQLTTFSINKDRYILYNNSQLSYYNDARLSIGSDLNFGVEGMVFNENIEHLDNLLLAIDHYKLDWWSYNVITFRGILTKLTTALYNYDDNWCLNCMLIHNSIFISDNSPPAKPSSEWHKRAMYNGYAFEGLATGAPHTPTNNSAQWATINKLRFGKHKILTAGEVDCASTDQFHQQHLYTPHQDDYIELKTSIQIQSPAQQDRFDQKLLKFYFQSYLLGVPKIVVGFKNKSGILVDVKEYDTLSLPNLVRGSNYAWNHKTCTSLAEMLIEFVRETITSIGDESKMYKVFYSAADRTISIQVTHLDDISYPTPDPFPRYGFMPAHLHARMRECVR</sequence>
<dbReference type="GO" id="GO:0005634">
    <property type="term" value="C:nucleus"/>
    <property type="evidence" value="ECO:0007669"/>
    <property type="project" value="UniProtKB-SubCell"/>
</dbReference>
<proteinExistence type="inferred from homology"/>
<keyword evidence="11" id="KW-0378">Hydrolase</keyword>
<dbReference type="InterPro" id="IPR006591">
    <property type="entry name" value="RNAP_P/RPABC4"/>
</dbReference>
<dbReference type="InterPro" id="IPR039039">
    <property type="entry name" value="RAI1-like_fam"/>
</dbReference>
<keyword evidence="6 11" id="KW-0539">Nucleus</keyword>
<dbReference type="Pfam" id="PF08652">
    <property type="entry name" value="RAI1"/>
    <property type="match status" value="1"/>
</dbReference>
<keyword evidence="11" id="KW-0547">Nucleotide-binding</keyword>
<evidence type="ECO:0000256" key="10">
    <source>
        <dbReference type="ARBA" id="ARBA00048124"/>
    </source>
</evidence>
<dbReference type="AlphaFoldDB" id="A0A4V4M1A8"/>
<protein>
    <recommendedName>
        <fullName evidence="11">Decapping nuclease</fullName>
        <ecNumber evidence="11">3.6.1.-</ecNumber>
    </recommendedName>
</protein>
<dbReference type="EC" id="3.6.1.-" evidence="11"/>
<keyword evidence="4 11" id="KW-0479">Metal-binding</keyword>
<dbReference type="InterPro" id="IPR029040">
    <property type="entry name" value="RPABC4/Spt4"/>
</dbReference>
<dbReference type="GO" id="GO:0003899">
    <property type="term" value="F:DNA-directed RNA polymerase activity"/>
    <property type="evidence" value="ECO:0007669"/>
    <property type="project" value="InterPro"/>
</dbReference>
<dbReference type="SMART" id="SM00659">
    <property type="entry name" value="RPOLCX"/>
    <property type="match status" value="1"/>
</dbReference>
<evidence type="ECO:0000313" key="13">
    <source>
        <dbReference type="EMBL" id="TIB08523.1"/>
    </source>
</evidence>
<dbReference type="InterPro" id="IPR013961">
    <property type="entry name" value="RAI1"/>
</dbReference>
<evidence type="ECO:0000256" key="3">
    <source>
        <dbReference type="ARBA" id="ARBA00006562"/>
    </source>
</evidence>
<accession>A0A4V4M1A8</accession>
<dbReference type="FunFam" id="2.20.28.30:FF:000002">
    <property type="entry name" value="DNA-directed RNA polymerases II, IV and V subunit 12"/>
    <property type="match status" value="1"/>
</dbReference>
<evidence type="ECO:0000256" key="11">
    <source>
        <dbReference type="RuleBase" id="RU367113"/>
    </source>
</evidence>
<name>A0A4V4M1A8_WALIC</name>
<evidence type="ECO:0000256" key="2">
    <source>
        <dbReference type="ARBA" id="ARBA00004123"/>
    </source>
</evidence>
<dbReference type="PANTHER" id="PTHR12395">
    <property type="entry name" value="DOM-3 RELATED"/>
    <property type="match status" value="1"/>
</dbReference>
<dbReference type="SUPFAM" id="SSF63393">
    <property type="entry name" value="RNA polymerase subunits"/>
    <property type="match status" value="1"/>
</dbReference>
<evidence type="ECO:0000256" key="9">
    <source>
        <dbReference type="ARBA" id="ARBA00044692"/>
    </source>
</evidence>
<comment type="function">
    <text evidence="11">Decapping enzyme for NAD-capped RNAs: specifically hydrolyzes the nicotinamide adenine dinucleotide (NAD) cap from a subset of RNAs by removing the entire NAD moiety from the 5'-end of an NAD-capped RNA.</text>
</comment>
<dbReference type="GO" id="GO:0000956">
    <property type="term" value="P:nuclear-transcribed mRNA catabolic process"/>
    <property type="evidence" value="ECO:0007669"/>
    <property type="project" value="TreeGrafter"/>
</dbReference>
<dbReference type="PANTHER" id="PTHR12395:SF9">
    <property type="entry name" value="DECAPPING AND EXORIBONUCLEASE PROTEIN"/>
    <property type="match status" value="1"/>
</dbReference>
<dbReference type="Proteomes" id="UP000306954">
    <property type="component" value="Unassembled WGS sequence"/>
</dbReference>
<dbReference type="GO" id="GO:0004518">
    <property type="term" value="F:nuclease activity"/>
    <property type="evidence" value="ECO:0007669"/>
    <property type="project" value="UniProtKB-KW"/>
</dbReference>
<dbReference type="GO" id="GO:0046872">
    <property type="term" value="F:metal ion binding"/>
    <property type="evidence" value="ECO:0007669"/>
    <property type="project" value="UniProtKB-KW"/>
</dbReference>
<dbReference type="Pfam" id="PF03604">
    <property type="entry name" value="Zn_ribbon_RPAB4"/>
    <property type="match status" value="1"/>
</dbReference>
<comment type="subcellular location">
    <subcellularLocation>
        <location evidence="2 11">Nucleus</location>
    </subcellularLocation>
</comment>
<organism evidence="13 14">
    <name type="scientific">Wallemia ichthyophaga</name>
    <dbReference type="NCBI Taxonomy" id="245174"/>
    <lineage>
        <taxon>Eukaryota</taxon>
        <taxon>Fungi</taxon>
        <taxon>Dikarya</taxon>
        <taxon>Basidiomycota</taxon>
        <taxon>Wallemiomycotina</taxon>
        <taxon>Wallemiomycetes</taxon>
        <taxon>Wallemiales</taxon>
        <taxon>Wallemiaceae</taxon>
        <taxon>Wallemia</taxon>
    </lineage>
</organism>
<evidence type="ECO:0000313" key="14">
    <source>
        <dbReference type="Proteomes" id="UP000306954"/>
    </source>
</evidence>
<comment type="caution">
    <text evidence="13">The sequence shown here is derived from an EMBL/GenBank/DDBJ whole genome shotgun (WGS) entry which is preliminary data.</text>
</comment>
<dbReference type="GO" id="GO:0034353">
    <property type="term" value="F:mRNA 5'-diphosphatase activity"/>
    <property type="evidence" value="ECO:0007669"/>
    <property type="project" value="TreeGrafter"/>
</dbReference>
<feature type="domain" description="RAI1-like" evidence="12">
    <location>
        <begin position="78"/>
        <end position="384"/>
    </location>
</feature>
<evidence type="ECO:0000256" key="7">
    <source>
        <dbReference type="ARBA" id="ARBA00025770"/>
    </source>
</evidence>
<dbReference type="GO" id="GO:0000166">
    <property type="term" value="F:nucleotide binding"/>
    <property type="evidence" value="ECO:0007669"/>
    <property type="project" value="UniProtKB-KW"/>
</dbReference>
<dbReference type="GO" id="GO:0006351">
    <property type="term" value="P:DNA-templated transcription"/>
    <property type="evidence" value="ECO:0007669"/>
    <property type="project" value="InterPro"/>
</dbReference>
<evidence type="ECO:0000256" key="4">
    <source>
        <dbReference type="ARBA" id="ARBA00022723"/>
    </source>
</evidence>
<gene>
    <name evidence="13" type="ORF">E3P90_03647</name>
</gene>
<dbReference type="EMBL" id="SPOF01000057">
    <property type="protein sequence ID" value="TIB08523.1"/>
    <property type="molecule type" value="Genomic_DNA"/>
</dbReference>
<comment type="catalytic activity">
    <reaction evidence="8">
        <text>a 5'-end (N(7)-methyl 5'-triphosphoguanosine)-ribonucleoside-ribonucleotide in mRNA + H2O = a (N(7)-methyl 5'-triphosphoguanosine)-nucleoside + a 5'-end phospho-ribonucleoside in mRNA + H(+)</text>
        <dbReference type="Rhea" id="RHEA:66928"/>
        <dbReference type="Rhea" id="RHEA-COMP:15692"/>
        <dbReference type="Rhea" id="RHEA-COMP:17313"/>
        <dbReference type="ChEBI" id="CHEBI:15377"/>
        <dbReference type="ChEBI" id="CHEBI:15378"/>
        <dbReference type="ChEBI" id="CHEBI:138282"/>
        <dbReference type="ChEBI" id="CHEBI:172876"/>
        <dbReference type="ChEBI" id="CHEBI:172877"/>
    </reaction>
    <physiologicalReaction direction="left-to-right" evidence="8">
        <dbReference type="Rhea" id="RHEA:66929"/>
    </physiologicalReaction>
</comment>
<evidence type="ECO:0000256" key="8">
    <source>
        <dbReference type="ARBA" id="ARBA00044676"/>
    </source>
</evidence>
<evidence type="ECO:0000256" key="1">
    <source>
        <dbReference type="ARBA" id="ARBA00001968"/>
    </source>
</evidence>
<reference evidence="13 14" key="1">
    <citation type="submission" date="2019-03" db="EMBL/GenBank/DDBJ databases">
        <title>Sequencing 23 genomes of Wallemia ichthyophaga.</title>
        <authorList>
            <person name="Gostincar C."/>
        </authorList>
    </citation>
    <scope>NUCLEOTIDE SEQUENCE [LARGE SCALE GENOMIC DNA]</scope>
    <source>
        <strain evidence="13 14">EXF-8621</strain>
    </source>
</reference>
<evidence type="ECO:0000256" key="6">
    <source>
        <dbReference type="ARBA" id="ARBA00023242"/>
    </source>
</evidence>
<comment type="catalytic activity">
    <reaction evidence="9">
        <text>a 5'-end triphospho-ribonucleoside in mRNA + H2O = a 5'-end phospho-ribonucleoside in mRNA + diphosphate + H(+)</text>
        <dbReference type="Rhea" id="RHEA:78683"/>
        <dbReference type="Rhea" id="RHEA-COMP:15692"/>
        <dbReference type="Rhea" id="RHEA-COMP:17164"/>
        <dbReference type="ChEBI" id="CHEBI:15377"/>
        <dbReference type="ChEBI" id="CHEBI:15378"/>
        <dbReference type="ChEBI" id="CHEBI:33019"/>
        <dbReference type="ChEBI" id="CHEBI:138282"/>
        <dbReference type="ChEBI" id="CHEBI:167618"/>
    </reaction>
    <physiologicalReaction direction="left-to-right" evidence="9">
        <dbReference type="Rhea" id="RHEA:78684"/>
    </physiologicalReaction>
</comment>
<comment type="catalytic activity">
    <reaction evidence="10">
        <text>a 5'-end NAD(+)-phospho-ribonucleoside in mRNA + H2O = a 5'-end phospho-ribonucleoside in mRNA + NAD(+) + H(+)</text>
        <dbReference type="Rhea" id="RHEA:60880"/>
        <dbReference type="Rhea" id="RHEA-COMP:15692"/>
        <dbReference type="Rhea" id="RHEA-COMP:15698"/>
        <dbReference type="ChEBI" id="CHEBI:15377"/>
        <dbReference type="ChEBI" id="CHEBI:15378"/>
        <dbReference type="ChEBI" id="CHEBI:57540"/>
        <dbReference type="ChEBI" id="CHEBI:138282"/>
        <dbReference type="ChEBI" id="CHEBI:144029"/>
    </reaction>
    <physiologicalReaction direction="left-to-right" evidence="10">
        <dbReference type="Rhea" id="RHEA:60881"/>
    </physiologicalReaction>
</comment>
<dbReference type="GO" id="GO:0005829">
    <property type="term" value="C:cytosol"/>
    <property type="evidence" value="ECO:0007669"/>
    <property type="project" value="TreeGrafter"/>
</dbReference>
<keyword evidence="11" id="KW-0694">RNA-binding</keyword>
<evidence type="ECO:0000256" key="5">
    <source>
        <dbReference type="ARBA" id="ARBA00022833"/>
    </source>
</evidence>